<evidence type="ECO:0000313" key="2">
    <source>
        <dbReference type="EMBL" id="MCK6262454.1"/>
    </source>
</evidence>
<keyword evidence="1" id="KW-1133">Transmembrane helix</keyword>
<organism evidence="2 3">
    <name type="scientific">Vibrio amylolyticus</name>
    <dbReference type="NCBI Taxonomy" id="2847292"/>
    <lineage>
        <taxon>Bacteria</taxon>
        <taxon>Pseudomonadati</taxon>
        <taxon>Pseudomonadota</taxon>
        <taxon>Gammaproteobacteria</taxon>
        <taxon>Vibrionales</taxon>
        <taxon>Vibrionaceae</taxon>
        <taxon>Vibrio</taxon>
    </lineage>
</organism>
<dbReference type="EMBL" id="JAJHVV010000002">
    <property type="protein sequence ID" value="MCK6262454.1"/>
    <property type="molecule type" value="Genomic_DNA"/>
</dbReference>
<dbReference type="AlphaFoldDB" id="A0A9X1XGA9"/>
<keyword evidence="3" id="KW-1185">Reference proteome</keyword>
<feature type="transmembrane region" description="Helical" evidence="1">
    <location>
        <begin position="20"/>
        <end position="45"/>
    </location>
</feature>
<name>A0A9X1XGA9_9VIBR</name>
<reference evidence="2" key="1">
    <citation type="submission" date="2021-11" db="EMBL/GenBank/DDBJ databases">
        <title>Vibrio ZSDE26 sp. nov. and Vibrio ZSDZ34 sp. nov., isolated from coastal seawater in Qingdao.</title>
        <authorList>
            <person name="Zhang P."/>
        </authorList>
    </citation>
    <scope>NUCLEOTIDE SEQUENCE</scope>
    <source>
        <strain evidence="2">ZSDE26</strain>
    </source>
</reference>
<sequence>MAGAYGRVVEFFKDEDGLTVVEYIVSAGLLVVVLSGLFTVLYGAISDRFESMFSD</sequence>
<protein>
    <recommendedName>
        <fullName evidence="4">Flp family type IVb pilin</fullName>
    </recommendedName>
</protein>
<evidence type="ECO:0008006" key="4">
    <source>
        <dbReference type="Google" id="ProtNLM"/>
    </source>
</evidence>
<evidence type="ECO:0000256" key="1">
    <source>
        <dbReference type="SAM" id="Phobius"/>
    </source>
</evidence>
<comment type="caution">
    <text evidence="2">The sequence shown here is derived from an EMBL/GenBank/DDBJ whole genome shotgun (WGS) entry which is preliminary data.</text>
</comment>
<keyword evidence="1" id="KW-0812">Transmembrane</keyword>
<accession>A0A9X1XGA9</accession>
<dbReference type="Proteomes" id="UP001139559">
    <property type="component" value="Unassembled WGS sequence"/>
</dbReference>
<proteinExistence type="predicted"/>
<gene>
    <name evidence="2" type="ORF">KP803_04125</name>
</gene>
<evidence type="ECO:0000313" key="3">
    <source>
        <dbReference type="Proteomes" id="UP001139559"/>
    </source>
</evidence>
<keyword evidence="1" id="KW-0472">Membrane</keyword>
<dbReference type="RefSeq" id="WP_248007565.1">
    <property type="nucleotide sequence ID" value="NZ_JAJHVV010000002.1"/>
</dbReference>